<dbReference type="Proteomes" id="UP000216024">
    <property type="component" value="Unassembled WGS sequence"/>
</dbReference>
<sequence length="247" mass="27245">MDLRGRVLDIGEIFSYAFNVFKDKFKTISAIMLSIYVPINVFFGMAIFSSSSEMLTTSMLFMTPIAGIVTGILGVAGTVGVIYVVESYLVKNEDLPYKEAFSRAFSIIGSSILLAIAGNFLIFIGMILLIIPGIAIAIYIVFKYQSMALRGTKVLESLSYSKNVVSGSWWKILFVNIICGLLALVVTSPFNLIGDSMIGYIIVQSVNAIVMSFTIIVNTVMFLNLDFIKNEKTDTFLVDEHKNDTLI</sequence>
<feature type="transmembrane region" description="Helical" evidence="1">
    <location>
        <begin position="60"/>
        <end position="85"/>
    </location>
</feature>
<evidence type="ECO:0000313" key="3">
    <source>
        <dbReference type="Proteomes" id="UP000216024"/>
    </source>
</evidence>
<feature type="transmembrane region" description="Helical" evidence="1">
    <location>
        <begin position="28"/>
        <end position="48"/>
    </location>
</feature>
<feature type="transmembrane region" description="Helical" evidence="1">
    <location>
        <begin position="198"/>
        <end position="223"/>
    </location>
</feature>
<dbReference type="AlphaFoldDB" id="A0A267MJF5"/>
<dbReference type="RefSeq" id="WP_095133092.1">
    <property type="nucleotide sequence ID" value="NZ_NIBG01000006.1"/>
</dbReference>
<evidence type="ECO:0008006" key="4">
    <source>
        <dbReference type="Google" id="ProtNLM"/>
    </source>
</evidence>
<dbReference type="OrthoDB" id="418994at186801"/>
<feature type="transmembrane region" description="Helical" evidence="1">
    <location>
        <begin position="112"/>
        <end position="142"/>
    </location>
</feature>
<protein>
    <recommendedName>
        <fullName evidence="4">Glycerophosphoryl diester phosphodiesterase membrane domain-containing protein</fullName>
    </recommendedName>
</protein>
<keyword evidence="1" id="KW-0812">Transmembrane</keyword>
<gene>
    <name evidence="2" type="ORF">CCE28_08860</name>
</gene>
<keyword evidence="1" id="KW-0472">Membrane</keyword>
<name>A0A267MJF5_9FIRM</name>
<keyword evidence="3" id="KW-1185">Reference proteome</keyword>
<evidence type="ECO:0000256" key="1">
    <source>
        <dbReference type="SAM" id="Phobius"/>
    </source>
</evidence>
<comment type="caution">
    <text evidence="2">The sequence shown here is derived from an EMBL/GenBank/DDBJ whole genome shotgun (WGS) entry which is preliminary data.</text>
</comment>
<keyword evidence="1" id="KW-1133">Transmembrane helix</keyword>
<accession>A0A267MJF5</accession>
<organism evidence="2 3">
    <name type="scientific">Anaeromicrobium sediminis</name>
    <dbReference type="NCBI Taxonomy" id="1478221"/>
    <lineage>
        <taxon>Bacteria</taxon>
        <taxon>Bacillati</taxon>
        <taxon>Bacillota</taxon>
        <taxon>Clostridia</taxon>
        <taxon>Peptostreptococcales</taxon>
        <taxon>Thermotaleaceae</taxon>
        <taxon>Anaeromicrobium</taxon>
    </lineage>
</organism>
<reference evidence="2 3" key="1">
    <citation type="submission" date="2017-06" db="EMBL/GenBank/DDBJ databases">
        <title>Draft genome sequence of anaerobic fermentative bacterium Anaeromicrobium sediminis DY2726D isolated from West Pacific Ocean sediments.</title>
        <authorList>
            <person name="Zeng X."/>
        </authorList>
    </citation>
    <scope>NUCLEOTIDE SEQUENCE [LARGE SCALE GENOMIC DNA]</scope>
    <source>
        <strain evidence="2 3">DY2726D</strain>
    </source>
</reference>
<evidence type="ECO:0000313" key="2">
    <source>
        <dbReference type="EMBL" id="PAB59666.1"/>
    </source>
</evidence>
<dbReference type="EMBL" id="NIBG01000006">
    <property type="protein sequence ID" value="PAB59666.1"/>
    <property type="molecule type" value="Genomic_DNA"/>
</dbReference>
<proteinExistence type="predicted"/>
<feature type="transmembrane region" description="Helical" evidence="1">
    <location>
        <begin position="163"/>
        <end position="186"/>
    </location>
</feature>